<evidence type="ECO:0000313" key="2">
    <source>
        <dbReference type="EMBL" id="RKI91271.1"/>
    </source>
</evidence>
<sequence length="104" mass="11318">MEGILKVTPEKLTQTSGEFAATGNQMKNLTSEMIAQIHEMKGIWQGEAAGAYGNKFNALQADMDKLYRMVQEHVKDLQEMAAGYQRAEAGNAQQGSGLNANVIV</sequence>
<dbReference type="OrthoDB" id="2083166at2"/>
<reference evidence="2 3" key="1">
    <citation type="submission" date="2018-09" db="EMBL/GenBank/DDBJ databases">
        <title>Murine metabolic-syndrome-specific gut microbial biobank.</title>
        <authorList>
            <person name="Liu C."/>
        </authorList>
    </citation>
    <scope>NUCLEOTIDE SEQUENCE [LARGE SCALE GENOMIC DNA]</scope>
    <source>
        <strain evidence="2 3">0.1xD8-82</strain>
    </source>
</reference>
<dbReference type="NCBIfam" id="TIGR03930">
    <property type="entry name" value="WXG100_ESAT6"/>
    <property type="match status" value="1"/>
</dbReference>
<comment type="similarity">
    <text evidence="1">Belongs to the WXG100 family.</text>
</comment>
<evidence type="ECO:0000256" key="1">
    <source>
        <dbReference type="RuleBase" id="RU362001"/>
    </source>
</evidence>
<dbReference type="SUPFAM" id="SSF140453">
    <property type="entry name" value="EsxAB dimer-like"/>
    <property type="match status" value="1"/>
</dbReference>
<proteinExistence type="inferred from homology"/>
<dbReference type="Proteomes" id="UP000280696">
    <property type="component" value="Unassembled WGS sequence"/>
</dbReference>
<dbReference type="InterPro" id="IPR010310">
    <property type="entry name" value="T7SS_ESAT-6-like"/>
</dbReference>
<keyword evidence="3" id="KW-1185">Reference proteome</keyword>
<accession>A0A3A9AUN0</accession>
<dbReference type="EMBL" id="RAYQ01000010">
    <property type="protein sequence ID" value="RKI91271.1"/>
    <property type="molecule type" value="Genomic_DNA"/>
</dbReference>
<dbReference type="AlphaFoldDB" id="A0A3A9AUN0"/>
<comment type="caution">
    <text evidence="2">The sequence shown here is derived from an EMBL/GenBank/DDBJ whole genome shotgun (WGS) entry which is preliminary data.</text>
</comment>
<dbReference type="Pfam" id="PF06013">
    <property type="entry name" value="WXG100"/>
    <property type="match status" value="1"/>
</dbReference>
<dbReference type="InterPro" id="IPR036689">
    <property type="entry name" value="ESAT-6-like_sf"/>
</dbReference>
<gene>
    <name evidence="2" type="ORF">D7V94_10175</name>
</gene>
<protein>
    <recommendedName>
        <fullName evidence="1">ESAT-6-like protein</fullName>
    </recommendedName>
</protein>
<name>A0A3A9AUN0_9FIRM</name>
<evidence type="ECO:0000313" key="3">
    <source>
        <dbReference type="Proteomes" id="UP000280696"/>
    </source>
</evidence>
<dbReference type="Gene3D" id="1.10.287.1060">
    <property type="entry name" value="ESAT-6-like"/>
    <property type="match status" value="1"/>
</dbReference>
<organism evidence="2 3">
    <name type="scientific">Parablautia intestinalis</name>
    <dbReference type="NCBI Taxonomy" id="2320100"/>
    <lineage>
        <taxon>Bacteria</taxon>
        <taxon>Bacillati</taxon>
        <taxon>Bacillota</taxon>
        <taxon>Clostridia</taxon>
        <taxon>Lachnospirales</taxon>
        <taxon>Lachnospiraceae</taxon>
        <taxon>Parablautia</taxon>
    </lineage>
</organism>
<dbReference type="RefSeq" id="WP_120469391.1">
    <property type="nucleotide sequence ID" value="NZ_RAYQ01000010.1"/>
</dbReference>